<evidence type="ECO:0000313" key="3">
    <source>
        <dbReference type="Proteomes" id="UP000095751"/>
    </source>
</evidence>
<feature type="compositionally biased region" description="Polar residues" evidence="1">
    <location>
        <begin position="219"/>
        <end position="237"/>
    </location>
</feature>
<feature type="region of interest" description="Disordered" evidence="1">
    <location>
        <begin position="415"/>
        <end position="439"/>
    </location>
</feature>
<sequence length="1267" mass="142632">MSTYLKTAAMSLLSKTLQTFLTKYLSDVDVEAVTLPSYDGSGWGVRLKNVKLREGVQLMEVMPGKIVKKRKIRRRRRVRRRKQKMSSQERIIENKEPISTIRENDTTQTKRFSVGEESYGDNTKTTSTEAELDALPEYYSDEDIKYDSSGYPLPTRRPSTPVQTSRMFSCFSNRNGTNNGSSTEGKNKYDDSFHQQQQQQQQRHMGDQNENITGEYENQDSFTNDKGSSSSLPTEGENNNIPTINDNDDDDANYVYEYFEEEEDYEEDYEYPVRLCLGEDGRIGTIDVRLIGKELHVMVEDAEVTIEAIPIIPKNDTDEDDQSCDDNTIKHSTSAESEIDDNTQNAFYGDDNFTDASSNSNQKNGATEPKPEPKRDTVGDRVLADNALAKIISAIPHLFLRDIRIRLIVRDEPMTPSTESEANNTSSKGGYRKPQSSSKDTMVEVGIDFLSVDSGGDIFSHFQNQTTEDDYHNNNNFDGNSSSVSFAETSIKPPSLLRIPSNNIGDANVVEHKNEYLIRHIRTGRGPSAGIFVELFVPNSQFSKMATRNASSSEVVWARQKWVASTENHLLRCSGLDIQARIYMGTKTVEMATSYSWFFGEDFEEGDESDYDSIILFGGGMDTIAPGPLPLAPMEPRISRGTTPNKSDLESFDKEIVAAMETNIENVQSTSIHPGVDVYHVDANGVQSCNVPSLFHRVSRGMELSSCKDCKHLPSEVCDLCWEAPNSDINLESPLDYSIPMPGLTLQFSIRDPLEINIDRNNLETIGLLRSIFTKSTPPPKDFDPEKDSAKKKVAAANVVVPSNTEDTTQATSSSTGFFSGLLYGKKEEAVQEEELLDSYESYMQPENITVLGVYFAETTIRVHVMREDRDDRDLSFCYWQIETKCLTIDCQSLNTSEKIFQDLELDIGQFAWNEFCGTNNEKNVASFGLLQLHSNRQRCDSHTSVSSMIEDHAQNSKPWPSTACALLDIPPPLESLDYKNREGHGLQFRFINLPSVAGVDPKSKSLINLRLGVTAVDSPWTVRKEITLIVSEIMNNIVRTKDGSGTESKSADDLQKCDETKSEEVDEENANPLPKSLMTYTIQIDSGNISLYPLVEVKMPMTRFYGERSSLAGFSIEALLEKMEFSHGTKEPRTKKGGCLSLPQIARLPESARMHILFCLEDLSSLEKAFDVKKEKNSFRRIKAVDKAILRTAKKIVKRNSKNIISKRRSSNYASLPRDSIFESSNRRQRILTEIMKLDDSDLTNLWSVHQRYQKKLAKKTQGSFK</sequence>
<feature type="compositionally biased region" description="Low complexity" evidence="1">
    <location>
        <begin position="172"/>
        <end position="184"/>
    </location>
</feature>
<feature type="compositionally biased region" description="Polar residues" evidence="1">
    <location>
        <begin position="120"/>
        <end position="129"/>
    </location>
</feature>
<feature type="region of interest" description="Disordered" evidence="1">
    <location>
        <begin position="143"/>
        <end position="251"/>
    </location>
</feature>
<feature type="compositionally biased region" description="Polar residues" evidence="1">
    <location>
        <begin position="157"/>
        <end position="171"/>
    </location>
</feature>
<evidence type="ECO:0000256" key="1">
    <source>
        <dbReference type="SAM" id="MobiDB-lite"/>
    </source>
</evidence>
<feature type="compositionally biased region" description="Basic and acidic residues" evidence="1">
    <location>
        <begin position="369"/>
        <end position="378"/>
    </location>
</feature>
<feature type="compositionally biased region" description="Polar residues" evidence="1">
    <location>
        <begin position="330"/>
        <end position="346"/>
    </location>
</feature>
<feature type="region of interest" description="Disordered" evidence="1">
    <location>
        <begin position="1041"/>
        <end position="1073"/>
    </location>
</feature>
<proteinExistence type="predicted"/>
<dbReference type="OrthoDB" id="44312at2759"/>
<feature type="compositionally biased region" description="Basic and acidic residues" evidence="1">
    <location>
        <begin position="1041"/>
        <end position="1064"/>
    </location>
</feature>
<name>A0A1E7FXM3_9STRA</name>
<dbReference type="AlphaFoldDB" id="A0A1E7FXM3"/>
<accession>A0A1E7FXM3</accession>
<evidence type="ECO:0000313" key="2">
    <source>
        <dbReference type="EMBL" id="OEU22901.1"/>
    </source>
</evidence>
<dbReference type="KEGG" id="fcy:FRACYDRAFT_233064"/>
<dbReference type="InParanoid" id="A0A1E7FXM3"/>
<gene>
    <name evidence="2" type="ORF">FRACYDRAFT_233064</name>
</gene>
<feature type="compositionally biased region" description="Polar residues" evidence="1">
    <location>
        <begin position="354"/>
        <end position="365"/>
    </location>
</feature>
<feature type="region of interest" description="Disordered" evidence="1">
    <location>
        <begin position="102"/>
        <end position="131"/>
    </location>
</feature>
<dbReference type="Proteomes" id="UP000095751">
    <property type="component" value="Unassembled WGS sequence"/>
</dbReference>
<reference evidence="2 3" key="1">
    <citation type="submission" date="2016-09" db="EMBL/GenBank/DDBJ databases">
        <title>Extensive genetic diversity and differential bi-allelic expression allows diatom success in the polar Southern Ocean.</title>
        <authorList>
            <consortium name="DOE Joint Genome Institute"/>
            <person name="Mock T."/>
            <person name="Otillar R.P."/>
            <person name="Strauss J."/>
            <person name="Dupont C."/>
            <person name="Frickenhaus S."/>
            <person name="Maumus F."/>
            <person name="Mcmullan M."/>
            <person name="Sanges R."/>
            <person name="Schmutz J."/>
            <person name="Toseland A."/>
            <person name="Valas R."/>
            <person name="Veluchamy A."/>
            <person name="Ward B.J."/>
            <person name="Allen A."/>
            <person name="Barry K."/>
            <person name="Falciatore A."/>
            <person name="Ferrante M."/>
            <person name="Fortunato A.E."/>
            <person name="Gloeckner G."/>
            <person name="Gruber A."/>
            <person name="Hipkin R."/>
            <person name="Janech M."/>
            <person name="Kroth P."/>
            <person name="Leese F."/>
            <person name="Lindquist E."/>
            <person name="Lyon B.R."/>
            <person name="Martin J."/>
            <person name="Mayer C."/>
            <person name="Parker M."/>
            <person name="Quesneville H."/>
            <person name="Raymond J."/>
            <person name="Uhlig C."/>
            <person name="Valentin K.U."/>
            <person name="Worden A.Z."/>
            <person name="Armbrust E.V."/>
            <person name="Bowler C."/>
            <person name="Green B."/>
            <person name="Moulton V."/>
            <person name="Van Oosterhout C."/>
            <person name="Grigoriev I."/>
        </authorList>
    </citation>
    <scope>NUCLEOTIDE SEQUENCE [LARGE SCALE GENOMIC DNA]</scope>
    <source>
        <strain evidence="2 3">CCMP1102</strain>
    </source>
</reference>
<dbReference type="EMBL" id="KV784353">
    <property type="protein sequence ID" value="OEU22901.1"/>
    <property type="molecule type" value="Genomic_DNA"/>
</dbReference>
<protein>
    <submittedName>
        <fullName evidence="2">Uncharacterized protein</fullName>
    </submittedName>
</protein>
<feature type="region of interest" description="Disordered" evidence="1">
    <location>
        <begin position="314"/>
        <end position="378"/>
    </location>
</feature>
<keyword evidence="3" id="KW-1185">Reference proteome</keyword>
<organism evidence="2 3">
    <name type="scientific">Fragilariopsis cylindrus CCMP1102</name>
    <dbReference type="NCBI Taxonomy" id="635003"/>
    <lineage>
        <taxon>Eukaryota</taxon>
        <taxon>Sar</taxon>
        <taxon>Stramenopiles</taxon>
        <taxon>Ochrophyta</taxon>
        <taxon>Bacillariophyta</taxon>
        <taxon>Bacillariophyceae</taxon>
        <taxon>Bacillariophycidae</taxon>
        <taxon>Bacillariales</taxon>
        <taxon>Bacillariaceae</taxon>
        <taxon>Fragilariopsis</taxon>
    </lineage>
</organism>